<dbReference type="EMBL" id="FRAG01000007">
    <property type="protein sequence ID" value="SHJ73225.1"/>
    <property type="molecule type" value="Genomic_DNA"/>
</dbReference>
<keyword evidence="2" id="KW-1185">Reference proteome</keyword>
<dbReference type="RefSeq" id="WP_073147382.1">
    <property type="nucleotide sequence ID" value="NZ_FRAG01000007.1"/>
</dbReference>
<name>A0A1M6LPV5_PARC5</name>
<reference evidence="1 2" key="1">
    <citation type="submission" date="2016-11" db="EMBL/GenBank/DDBJ databases">
        <authorList>
            <person name="Jaros S."/>
            <person name="Januszkiewicz K."/>
            <person name="Wedrychowicz H."/>
        </authorList>
    </citation>
    <scope>NUCLEOTIDE SEQUENCE [LARGE SCALE GENOMIC DNA]</scope>
    <source>
        <strain evidence="1 2">DSM 15212</strain>
    </source>
</reference>
<proteinExistence type="predicted"/>
<gene>
    <name evidence="1" type="ORF">SAMN02745912_00888</name>
</gene>
<protein>
    <recommendedName>
        <fullName evidence="3">Peptidase propeptide and YPEB domain-containing protein</fullName>
    </recommendedName>
</protein>
<evidence type="ECO:0000313" key="1">
    <source>
        <dbReference type="EMBL" id="SHJ73225.1"/>
    </source>
</evidence>
<sequence length="138" mass="16142">MIINTVKNKENIVHIEKIIYSPIGRPYTVVYGTDEKNIKKVIWLDTYNNRWLNPKVIYTIKFHDGISKEEAISIIKKTNLEIESNIDLLYVAPRSKKFSKKEGVYWWASIANDREIFVDFYTGRIVLQDSNTGDILND</sequence>
<evidence type="ECO:0008006" key="3">
    <source>
        <dbReference type="Google" id="ProtNLM"/>
    </source>
</evidence>
<organism evidence="1 2">
    <name type="scientific">Paramaledivibacter caminithermalis (strain DSM 15212 / CIP 107654 / DViRD3)</name>
    <name type="common">Clostridium caminithermale</name>
    <dbReference type="NCBI Taxonomy" id="1121301"/>
    <lineage>
        <taxon>Bacteria</taxon>
        <taxon>Bacillati</taxon>
        <taxon>Bacillota</taxon>
        <taxon>Clostridia</taxon>
        <taxon>Peptostreptococcales</taxon>
        <taxon>Caminicellaceae</taxon>
        <taxon>Paramaledivibacter</taxon>
    </lineage>
</organism>
<evidence type="ECO:0000313" key="2">
    <source>
        <dbReference type="Proteomes" id="UP000184465"/>
    </source>
</evidence>
<accession>A0A1M6LPV5</accession>
<dbReference type="Proteomes" id="UP000184465">
    <property type="component" value="Unassembled WGS sequence"/>
</dbReference>
<dbReference type="AlphaFoldDB" id="A0A1M6LPV5"/>